<protein>
    <recommendedName>
        <fullName evidence="4">TIGR03016 family PEP-CTERM system-associated outer membrane protein</fullName>
    </recommendedName>
</protein>
<accession>A0A370DFR7</accession>
<evidence type="ECO:0008006" key="4">
    <source>
        <dbReference type="Google" id="ProtNLM"/>
    </source>
</evidence>
<feature type="signal peptide" evidence="1">
    <location>
        <begin position="1"/>
        <end position="22"/>
    </location>
</feature>
<evidence type="ECO:0000256" key="1">
    <source>
        <dbReference type="SAM" id="SignalP"/>
    </source>
</evidence>
<reference evidence="2 3" key="1">
    <citation type="journal article" date="2018" name="ISME J.">
        <title>Endosymbiont genomes yield clues of tubeworm success.</title>
        <authorList>
            <person name="Li Y."/>
            <person name="Liles M.R."/>
            <person name="Halanych K.M."/>
        </authorList>
    </citation>
    <scope>NUCLEOTIDE SEQUENCE [LARGE SCALE GENOMIC DNA]</scope>
    <source>
        <strain evidence="2">A1464</strain>
    </source>
</reference>
<comment type="caution">
    <text evidence="2">The sequence shown here is derived from an EMBL/GenBank/DDBJ whole genome shotgun (WGS) entry which is preliminary data.</text>
</comment>
<dbReference type="AlphaFoldDB" id="A0A370DFR7"/>
<proteinExistence type="predicted"/>
<keyword evidence="3" id="KW-1185">Reference proteome</keyword>
<evidence type="ECO:0000313" key="2">
    <source>
        <dbReference type="EMBL" id="RDH83759.1"/>
    </source>
</evidence>
<gene>
    <name evidence="2" type="ORF">DIZ80_06375</name>
</gene>
<evidence type="ECO:0000313" key="3">
    <source>
        <dbReference type="Proteomes" id="UP000254266"/>
    </source>
</evidence>
<organism evidence="2 3">
    <name type="scientific">endosymbiont of Galathealinum brachiosum</name>
    <dbReference type="NCBI Taxonomy" id="2200906"/>
    <lineage>
        <taxon>Bacteria</taxon>
        <taxon>Pseudomonadati</taxon>
        <taxon>Pseudomonadota</taxon>
        <taxon>Gammaproteobacteria</taxon>
        <taxon>sulfur-oxidizing symbionts</taxon>
    </lineage>
</organism>
<keyword evidence="1" id="KW-0732">Signal</keyword>
<sequence length="425" mass="48594">MINLKFKIYFLLLISIFNISNAAQVDYFAGGSVTQYDNIELEFIPREETAVSLNTGIKVFEDSANLSSNVRFAFSSIDYLNDVTEDENIGKLFANFVWRVSPGQFEWHLDEVFTQTVIDVLESDAPSNRQNINFISTGPDYTIRANARNNIIFKGRVQKYNFEKDKDNSRARLDSVWLHKVNSSLSLSVNSNAELARFENNDVNTDFTRFDGFLSLDYDRGLNKIELEYGTSHIGKRGEDDFDSNRYLVSIINKRTKTSQVAFTYISKLSDTGRQAANLGYIENIGDTVLDSVANTVFVDETIQMQYLKTYSSGKVTFELRSRQRDYVIQDDLDDEAVSAVIKGVEFLHGANSVGYGINYTNKIFQDPVLAREDDNFTYSLNYSHYVRRNIRFRIDIRSLERESTVSSEAYDDLRITASLVYTSL</sequence>
<dbReference type="Proteomes" id="UP000254266">
    <property type="component" value="Unassembled WGS sequence"/>
</dbReference>
<feature type="chain" id="PRO_5016843367" description="TIGR03016 family PEP-CTERM system-associated outer membrane protein" evidence="1">
    <location>
        <begin position="23"/>
        <end position="425"/>
    </location>
</feature>
<dbReference type="EMBL" id="QFXC01000008">
    <property type="protein sequence ID" value="RDH83759.1"/>
    <property type="molecule type" value="Genomic_DNA"/>
</dbReference>
<name>A0A370DFR7_9GAMM</name>